<dbReference type="InterPro" id="IPR003716">
    <property type="entry name" value="DNA-dir_RNA_pol_omega"/>
</dbReference>
<comment type="function">
    <text evidence="11">Promotes RNA polymerase assembly. Latches the N- and C-terminal regions of the beta' subunit thereby facilitating its interaction with the beta and alpha subunits.</text>
</comment>
<dbReference type="SMART" id="SM01409">
    <property type="entry name" value="RNA_pol_Rpb6"/>
    <property type="match status" value="1"/>
</dbReference>
<evidence type="ECO:0000313" key="12">
    <source>
        <dbReference type="EMBL" id="SEL30895.1"/>
    </source>
</evidence>
<dbReference type="InterPro" id="IPR036161">
    <property type="entry name" value="RPB6/omega-like_sf"/>
</dbReference>
<evidence type="ECO:0000256" key="10">
    <source>
        <dbReference type="ARBA" id="ARBA00048552"/>
    </source>
</evidence>
<dbReference type="SUPFAM" id="SSF63562">
    <property type="entry name" value="RPB6/omega subunit-like"/>
    <property type="match status" value="1"/>
</dbReference>
<accession>A0A1H7P6K4</accession>
<keyword evidence="4 11" id="KW-0240">DNA-directed RNA polymerase</keyword>
<evidence type="ECO:0000256" key="5">
    <source>
        <dbReference type="ARBA" id="ARBA00022679"/>
    </source>
</evidence>
<evidence type="ECO:0000256" key="3">
    <source>
        <dbReference type="ARBA" id="ARBA00013725"/>
    </source>
</evidence>
<comment type="similarity">
    <text evidence="1 11">Belongs to the RNA polymerase subunit omega family.</text>
</comment>
<evidence type="ECO:0000256" key="4">
    <source>
        <dbReference type="ARBA" id="ARBA00022478"/>
    </source>
</evidence>
<dbReference type="RefSeq" id="WP_090828981.1">
    <property type="nucleotide sequence ID" value="NZ_FOBH01000008.1"/>
</dbReference>
<dbReference type="GO" id="GO:0003677">
    <property type="term" value="F:DNA binding"/>
    <property type="evidence" value="ECO:0007669"/>
    <property type="project" value="UniProtKB-UniRule"/>
</dbReference>
<dbReference type="STRING" id="1233.SAMN05216387_10860"/>
<dbReference type="AlphaFoldDB" id="A0A1H7P6K4"/>
<dbReference type="EC" id="2.7.7.6" evidence="2 11"/>
<name>A0A1H7P6K4_9PROT</name>
<dbReference type="InterPro" id="IPR006110">
    <property type="entry name" value="Pol_omega/Rpo6/RPB6"/>
</dbReference>
<organism evidence="12 13">
    <name type="scientific">Nitrosovibrio tenuis</name>
    <dbReference type="NCBI Taxonomy" id="1233"/>
    <lineage>
        <taxon>Bacteria</taxon>
        <taxon>Pseudomonadati</taxon>
        <taxon>Pseudomonadota</taxon>
        <taxon>Betaproteobacteria</taxon>
        <taxon>Nitrosomonadales</taxon>
        <taxon>Nitrosomonadaceae</taxon>
        <taxon>Nitrosovibrio</taxon>
    </lineage>
</organism>
<keyword evidence="7 11" id="KW-0804">Transcription</keyword>
<dbReference type="PANTHER" id="PTHR34476">
    <property type="entry name" value="DNA-DIRECTED RNA POLYMERASE SUBUNIT OMEGA"/>
    <property type="match status" value="1"/>
</dbReference>
<dbReference type="NCBIfam" id="TIGR00690">
    <property type="entry name" value="rpoZ"/>
    <property type="match status" value="1"/>
</dbReference>
<dbReference type="HAMAP" id="MF_00366">
    <property type="entry name" value="RNApol_bact_RpoZ"/>
    <property type="match status" value="1"/>
</dbReference>
<evidence type="ECO:0000256" key="6">
    <source>
        <dbReference type="ARBA" id="ARBA00022695"/>
    </source>
</evidence>
<dbReference type="GO" id="GO:0000428">
    <property type="term" value="C:DNA-directed RNA polymerase complex"/>
    <property type="evidence" value="ECO:0007669"/>
    <property type="project" value="UniProtKB-KW"/>
</dbReference>
<evidence type="ECO:0000256" key="8">
    <source>
        <dbReference type="ARBA" id="ARBA00029924"/>
    </source>
</evidence>
<dbReference type="OrthoDB" id="9796300at2"/>
<keyword evidence="13" id="KW-1185">Reference proteome</keyword>
<gene>
    <name evidence="11" type="primary">rpoZ</name>
    <name evidence="12" type="ORF">SAMN05216387_10860</name>
</gene>
<keyword evidence="5 11" id="KW-0808">Transferase</keyword>
<evidence type="ECO:0000256" key="11">
    <source>
        <dbReference type="HAMAP-Rule" id="MF_00366"/>
    </source>
</evidence>
<evidence type="ECO:0000313" key="13">
    <source>
        <dbReference type="Proteomes" id="UP000198620"/>
    </source>
</evidence>
<comment type="catalytic activity">
    <reaction evidence="10 11">
        <text>RNA(n) + a ribonucleoside 5'-triphosphate = RNA(n+1) + diphosphate</text>
        <dbReference type="Rhea" id="RHEA:21248"/>
        <dbReference type="Rhea" id="RHEA-COMP:14527"/>
        <dbReference type="Rhea" id="RHEA-COMP:17342"/>
        <dbReference type="ChEBI" id="CHEBI:33019"/>
        <dbReference type="ChEBI" id="CHEBI:61557"/>
        <dbReference type="ChEBI" id="CHEBI:140395"/>
        <dbReference type="EC" id="2.7.7.6"/>
    </reaction>
</comment>
<evidence type="ECO:0000256" key="2">
    <source>
        <dbReference type="ARBA" id="ARBA00012418"/>
    </source>
</evidence>
<dbReference type="GO" id="GO:0003899">
    <property type="term" value="F:DNA-directed RNA polymerase activity"/>
    <property type="evidence" value="ECO:0007669"/>
    <property type="project" value="UniProtKB-UniRule"/>
</dbReference>
<protein>
    <recommendedName>
        <fullName evidence="3 11">DNA-directed RNA polymerase subunit omega</fullName>
        <shortName evidence="11">RNAP omega subunit</shortName>
        <ecNumber evidence="2 11">2.7.7.6</ecNumber>
    </recommendedName>
    <alternativeName>
        <fullName evidence="9 11">RNA polymerase omega subunit</fullName>
    </alternativeName>
    <alternativeName>
        <fullName evidence="8 11">Transcriptase subunit omega</fullName>
    </alternativeName>
</protein>
<dbReference type="PANTHER" id="PTHR34476:SF1">
    <property type="entry name" value="DNA-DIRECTED RNA POLYMERASE SUBUNIT OMEGA"/>
    <property type="match status" value="1"/>
</dbReference>
<dbReference type="GO" id="GO:0006351">
    <property type="term" value="P:DNA-templated transcription"/>
    <property type="evidence" value="ECO:0007669"/>
    <property type="project" value="UniProtKB-UniRule"/>
</dbReference>
<evidence type="ECO:0000256" key="1">
    <source>
        <dbReference type="ARBA" id="ARBA00006711"/>
    </source>
</evidence>
<comment type="subunit">
    <text evidence="11">The RNAP catalytic core consists of 2 alpha, 1 beta, 1 beta' and 1 omega subunit. When a sigma factor is associated with the core the holoenzyme is formed, which can initiate transcription.</text>
</comment>
<dbReference type="Gene3D" id="3.90.940.10">
    <property type="match status" value="1"/>
</dbReference>
<evidence type="ECO:0000256" key="9">
    <source>
        <dbReference type="ARBA" id="ARBA00030998"/>
    </source>
</evidence>
<dbReference type="EMBL" id="FOBH01000008">
    <property type="protein sequence ID" value="SEL30895.1"/>
    <property type="molecule type" value="Genomic_DNA"/>
</dbReference>
<sequence length="68" mass="7390">MARITVDDCLKRIPNRFDMTLVATIRARQLSVGGSPMVEPARDKPTVIALRELAQGKIGMELLSAGPL</sequence>
<dbReference type="Pfam" id="PF01192">
    <property type="entry name" value="RNA_pol_Rpb6"/>
    <property type="match status" value="1"/>
</dbReference>
<reference evidence="12 13" key="1">
    <citation type="submission" date="2016-10" db="EMBL/GenBank/DDBJ databases">
        <authorList>
            <person name="de Groot N.N."/>
        </authorList>
    </citation>
    <scope>NUCLEOTIDE SEQUENCE [LARGE SCALE GENOMIC DNA]</scope>
    <source>
        <strain evidence="12 13">Nv1</strain>
    </source>
</reference>
<proteinExistence type="inferred from homology"/>
<evidence type="ECO:0000256" key="7">
    <source>
        <dbReference type="ARBA" id="ARBA00023163"/>
    </source>
</evidence>
<keyword evidence="6 11" id="KW-0548">Nucleotidyltransferase</keyword>
<dbReference type="Proteomes" id="UP000198620">
    <property type="component" value="Unassembled WGS sequence"/>
</dbReference>